<dbReference type="InterPro" id="IPR008839">
    <property type="entry name" value="MDM33_fungi"/>
</dbReference>
<feature type="coiled-coil region" evidence="11">
    <location>
        <begin position="220"/>
        <end position="247"/>
    </location>
</feature>
<dbReference type="AlphaFoldDB" id="A0AAE0LRJ2"/>
<reference evidence="13" key="1">
    <citation type="journal article" date="2023" name="Mol. Phylogenet. Evol.">
        <title>Genome-scale phylogeny and comparative genomics of the fungal order Sordariales.</title>
        <authorList>
            <person name="Hensen N."/>
            <person name="Bonometti L."/>
            <person name="Westerberg I."/>
            <person name="Brannstrom I.O."/>
            <person name="Guillou S."/>
            <person name="Cros-Aarteil S."/>
            <person name="Calhoun S."/>
            <person name="Haridas S."/>
            <person name="Kuo A."/>
            <person name="Mondo S."/>
            <person name="Pangilinan J."/>
            <person name="Riley R."/>
            <person name="LaButti K."/>
            <person name="Andreopoulos B."/>
            <person name="Lipzen A."/>
            <person name="Chen C."/>
            <person name="Yan M."/>
            <person name="Daum C."/>
            <person name="Ng V."/>
            <person name="Clum A."/>
            <person name="Steindorff A."/>
            <person name="Ohm R.A."/>
            <person name="Martin F."/>
            <person name="Silar P."/>
            <person name="Natvig D.O."/>
            <person name="Lalanne C."/>
            <person name="Gautier V."/>
            <person name="Ament-Velasquez S.L."/>
            <person name="Kruys A."/>
            <person name="Hutchinson M.I."/>
            <person name="Powell A.J."/>
            <person name="Barry K."/>
            <person name="Miller A.N."/>
            <person name="Grigoriev I.V."/>
            <person name="Debuchy R."/>
            <person name="Gladieux P."/>
            <person name="Hiltunen Thoren M."/>
            <person name="Johannesson H."/>
        </authorList>
    </citation>
    <scope>NUCLEOTIDE SEQUENCE</scope>
    <source>
        <strain evidence="13">CBS 168.71</strain>
    </source>
</reference>
<keyword evidence="3 10" id="KW-0999">Mitochondrion inner membrane</keyword>
<feature type="transmembrane region" description="Helical" evidence="10">
    <location>
        <begin position="339"/>
        <end position="359"/>
    </location>
</feature>
<evidence type="ECO:0000256" key="11">
    <source>
        <dbReference type="SAM" id="Coils"/>
    </source>
</evidence>
<evidence type="ECO:0000256" key="5">
    <source>
        <dbReference type="ARBA" id="ARBA00022989"/>
    </source>
</evidence>
<keyword evidence="6 11" id="KW-0175">Coiled coil</keyword>
<reference evidence="13" key="2">
    <citation type="submission" date="2023-06" db="EMBL/GenBank/DDBJ databases">
        <authorList>
            <consortium name="Lawrence Berkeley National Laboratory"/>
            <person name="Haridas S."/>
            <person name="Hensen N."/>
            <person name="Bonometti L."/>
            <person name="Westerberg I."/>
            <person name="Brannstrom I.O."/>
            <person name="Guillou S."/>
            <person name="Cros-Aarteil S."/>
            <person name="Calhoun S."/>
            <person name="Kuo A."/>
            <person name="Mondo S."/>
            <person name="Pangilinan J."/>
            <person name="Riley R."/>
            <person name="Labutti K."/>
            <person name="Andreopoulos B."/>
            <person name="Lipzen A."/>
            <person name="Chen C."/>
            <person name="Yanf M."/>
            <person name="Daum C."/>
            <person name="Ng V."/>
            <person name="Clum A."/>
            <person name="Steindorff A."/>
            <person name="Ohm R."/>
            <person name="Martin F."/>
            <person name="Silar P."/>
            <person name="Natvig D."/>
            <person name="Lalanne C."/>
            <person name="Gautier V."/>
            <person name="Ament-Velasquez S.L."/>
            <person name="Kruys A."/>
            <person name="Hutchinson M.I."/>
            <person name="Powell A.J."/>
            <person name="Barry K."/>
            <person name="Miller A.N."/>
            <person name="Grigoriev I.V."/>
            <person name="Debuchy R."/>
            <person name="Gladieux P."/>
            <person name="Thoren M.H."/>
            <person name="Johannesson H."/>
        </authorList>
    </citation>
    <scope>NUCLEOTIDE SEQUENCE</scope>
    <source>
        <strain evidence="13">CBS 168.71</strain>
    </source>
</reference>
<feature type="compositionally biased region" description="Low complexity" evidence="12">
    <location>
        <begin position="413"/>
        <end position="429"/>
    </location>
</feature>
<evidence type="ECO:0000256" key="8">
    <source>
        <dbReference type="ARBA" id="ARBA00023136"/>
    </source>
</evidence>
<proteinExistence type="inferred from homology"/>
<dbReference type="Pfam" id="PF05546">
    <property type="entry name" value="She9_MDM33"/>
    <property type="match status" value="1"/>
</dbReference>
<keyword evidence="2 10" id="KW-0812">Transmembrane</keyword>
<evidence type="ECO:0000256" key="3">
    <source>
        <dbReference type="ARBA" id="ARBA00022792"/>
    </source>
</evidence>
<comment type="function">
    <text evidence="9">Required for the maintenance of the structure of the mitochondrial inner membrane. Involved in mitochondrial morphology. Causes growth arrest when highly overexpressed.</text>
</comment>
<feature type="compositionally biased region" description="Pro residues" evidence="12">
    <location>
        <begin position="96"/>
        <end position="117"/>
    </location>
</feature>
<dbReference type="RefSeq" id="XP_062657758.1">
    <property type="nucleotide sequence ID" value="XM_062804047.1"/>
</dbReference>
<feature type="compositionally biased region" description="Low complexity" evidence="12">
    <location>
        <begin position="118"/>
        <end position="132"/>
    </location>
</feature>
<comment type="subunit">
    <text evidence="10">Homooligomer.</text>
</comment>
<dbReference type="EMBL" id="JAUEPN010000005">
    <property type="protein sequence ID" value="KAK3294244.1"/>
    <property type="molecule type" value="Genomic_DNA"/>
</dbReference>
<comment type="subcellular location">
    <subcellularLocation>
        <location evidence="10">Mitochondrion inner membrane</location>
        <topology evidence="10">Multi-pass membrane protein</topology>
    </subcellularLocation>
</comment>
<keyword evidence="14" id="KW-1185">Reference proteome</keyword>
<keyword evidence="4 10" id="KW-0809">Transit peptide</keyword>
<feature type="compositionally biased region" description="Low complexity" evidence="12">
    <location>
        <begin position="169"/>
        <end position="180"/>
    </location>
</feature>
<dbReference type="Proteomes" id="UP001278766">
    <property type="component" value="Unassembled WGS sequence"/>
</dbReference>
<evidence type="ECO:0000256" key="6">
    <source>
        <dbReference type="ARBA" id="ARBA00023054"/>
    </source>
</evidence>
<evidence type="ECO:0000256" key="9">
    <source>
        <dbReference type="ARBA" id="ARBA00024807"/>
    </source>
</evidence>
<comment type="similarity">
    <text evidence="1 10">Belongs to the SHE9 family.</text>
</comment>
<evidence type="ECO:0000256" key="4">
    <source>
        <dbReference type="ARBA" id="ARBA00022946"/>
    </source>
</evidence>
<feature type="compositionally biased region" description="Basic and acidic residues" evidence="12">
    <location>
        <begin position="134"/>
        <end position="149"/>
    </location>
</feature>
<dbReference type="GeneID" id="87840995"/>
<evidence type="ECO:0000256" key="12">
    <source>
        <dbReference type="SAM" id="MobiDB-lite"/>
    </source>
</evidence>
<keyword evidence="8 10" id="KW-0472">Membrane</keyword>
<feature type="region of interest" description="Disordered" evidence="12">
    <location>
        <begin position="413"/>
        <end position="448"/>
    </location>
</feature>
<keyword evidence="7 10" id="KW-0496">Mitochondrion</keyword>
<accession>A0AAE0LRJ2</accession>
<gene>
    <name evidence="13" type="ORF">B0H64DRAFT_400199</name>
</gene>
<evidence type="ECO:0000256" key="7">
    <source>
        <dbReference type="ARBA" id="ARBA00023128"/>
    </source>
</evidence>
<feature type="compositionally biased region" description="Pro residues" evidence="12">
    <location>
        <begin position="151"/>
        <end position="162"/>
    </location>
</feature>
<organism evidence="13 14">
    <name type="scientific">Chaetomium fimeti</name>
    <dbReference type="NCBI Taxonomy" id="1854472"/>
    <lineage>
        <taxon>Eukaryota</taxon>
        <taxon>Fungi</taxon>
        <taxon>Dikarya</taxon>
        <taxon>Ascomycota</taxon>
        <taxon>Pezizomycotina</taxon>
        <taxon>Sordariomycetes</taxon>
        <taxon>Sordariomycetidae</taxon>
        <taxon>Sordariales</taxon>
        <taxon>Chaetomiaceae</taxon>
        <taxon>Chaetomium</taxon>
    </lineage>
</organism>
<sequence length="537" mass="58307">MSAHTALRLAARPLQRPTLLHQLVATSVQKPLSNRPSICLRCSIPAHPRSGPGRAHLFSTAPPPPRQPPPPEPTPEDTTTKPEPELATPGDSPSQASPPPPEQAIQLPPPDPEPSPSPTTTTTPSESPSPEESSSERPSPEKPSPEKPSQEQPPEPDSPTGPRPQANEQQPPSQDPSLPSFTETHRHPLSARFSTFMDNLQSRSVNATQAINDLTGYTSIEAIKARNTQLETEHATAQQRLHAARHNYKSLTSHRAATQREVTTLLARKDTWNPADLERFTTLYRLDHELETQVSAAAEELTEAETDEARLGGELNAGILKRYHEEQIWSDRIRRQSTWGTWGLMGVNVVLFLVLQFVAEPWRRRRLVNGIAESERGVMDEVRRELAEVRVALEASGLREREEARVAAAAAAAADGADGAGTADAADAASWPEEAESQPHGVAGDVGNTTTTTAAAAAPAMAAPVEAEEWKAPAKPWKELLVDFWEDPELLREAVLDLSSDRRIDLRMRDASLIALQGAAAGATVAVVLAFSLLRNP</sequence>
<evidence type="ECO:0000256" key="1">
    <source>
        <dbReference type="ARBA" id="ARBA00007472"/>
    </source>
</evidence>
<dbReference type="PANTHER" id="PTHR31961">
    <property type="entry name" value="SENSITIVE TO HIGH EXPRESSION PROTEIN 9, MITOCHONDRIAL"/>
    <property type="match status" value="1"/>
</dbReference>
<dbReference type="GO" id="GO:0007007">
    <property type="term" value="P:inner mitochondrial membrane organization"/>
    <property type="evidence" value="ECO:0007669"/>
    <property type="project" value="TreeGrafter"/>
</dbReference>
<name>A0AAE0LRJ2_9PEZI</name>
<feature type="compositionally biased region" description="Pro residues" evidence="12">
    <location>
        <begin position="61"/>
        <end position="73"/>
    </location>
</feature>
<comment type="caution">
    <text evidence="13">The sequence shown here is derived from an EMBL/GenBank/DDBJ whole genome shotgun (WGS) entry which is preliminary data.</text>
</comment>
<keyword evidence="5 10" id="KW-1133">Transmembrane helix</keyword>
<evidence type="ECO:0000313" key="13">
    <source>
        <dbReference type="EMBL" id="KAK3294244.1"/>
    </source>
</evidence>
<evidence type="ECO:0000256" key="2">
    <source>
        <dbReference type="ARBA" id="ARBA00022692"/>
    </source>
</evidence>
<dbReference type="GO" id="GO:0005743">
    <property type="term" value="C:mitochondrial inner membrane"/>
    <property type="evidence" value="ECO:0007669"/>
    <property type="project" value="UniProtKB-SubCell"/>
</dbReference>
<feature type="region of interest" description="Disordered" evidence="12">
    <location>
        <begin position="49"/>
        <end position="184"/>
    </location>
</feature>
<evidence type="ECO:0000256" key="10">
    <source>
        <dbReference type="RuleBase" id="RU364128"/>
    </source>
</evidence>
<dbReference type="PANTHER" id="PTHR31961:SF3">
    <property type="entry name" value="SENSITIVE TO HIGH EXPRESSION PROTEIN 9, MITOCHONDRIAL"/>
    <property type="match status" value="1"/>
</dbReference>
<evidence type="ECO:0000313" key="14">
    <source>
        <dbReference type="Proteomes" id="UP001278766"/>
    </source>
</evidence>
<feature type="transmembrane region" description="Helical" evidence="10">
    <location>
        <begin position="511"/>
        <end position="534"/>
    </location>
</feature>
<protein>
    <recommendedName>
        <fullName evidence="10">Sensitive to high expression protein 9, mitochondrial</fullName>
    </recommendedName>
</protein>